<dbReference type="WBParaSite" id="nRc.2.0.1.t44473-RA">
    <property type="protein sequence ID" value="nRc.2.0.1.t44473-RA"/>
    <property type="gene ID" value="nRc.2.0.1.g44473"/>
</dbReference>
<keyword evidence="1" id="KW-1185">Reference proteome</keyword>
<accession>A0A915KZV5</accession>
<reference evidence="2" key="1">
    <citation type="submission" date="2022-11" db="UniProtKB">
        <authorList>
            <consortium name="WormBaseParasite"/>
        </authorList>
    </citation>
    <scope>IDENTIFICATION</scope>
</reference>
<proteinExistence type="predicted"/>
<evidence type="ECO:0000313" key="2">
    <source>
        <dbReference type="WBParaSite" id="nRc.2.0.1.t44473-RA"/>
    </source>
</evidence>
<evidence type="ECO:0000313" key="1">
    <source>
        <dbReference type="Proteomes" id="UP000887565"/>
    </source>
</evidence>
<sequence>MPKEVKDPIKVTRLIVHNNPGSTSTQIRTISVDNATGDHNTKHPPREATTICVVLADIITKNIYAVYLNYKYTGPWEQHIYYHAAPAPYVTTPTNSSRASSQSSEVWLALQPCHQLLQLLWLALWMHRQTVNQPLPPIW</sequence>
<dbReference type="Proteomes" id="UP000887565">
    <property type="component" value="Unplaced"/>
</dbReference>
<protein>
    <submittedName>
        <fullName evidence="2">Uncharacterized protein</fullName>
    </submittedName>
</protein>
<dbReference type="AlphaFoldDB" id="A0A915KZV5"/>
<name>A0A915KZV5_ROMCU</name>
<organism evidence="1 2">
    <name type="scientific">Romanomermis culicivorax</name>
    <name type="common">Nematode worm</name>
    <dbReference type="NCBI Taxonomy" id="13658"/>
    <lineage>
        <taxon>Eukaryota</taxon>
        <taxon>Metazoa</taxon>
        <taxon>Ecdysozoa</taxon>
        <taxon>Nematoda</taxon>
        <taxon>Enoplea</taxon>
        <taxon>Dorylaimia</taxon>
        <taxon>Mermithida</taxon>
        <taxon>Mermithoidea</taxon>
        <taxon>Mermithidae</taxon>
        <taxon>Romanomermis</taxon>
    </lineage>
</organism>